<proteinExistence type="predicted"/>
<reference key="1">
    <citation type="submission" date="2007-01" db="EMBL/GenBank/DDBJ databases">
        <title>The Genome Sequence of Puccinia graminis f. sp. tritici Strain CRL 75-36-700-3.</title>
        <authorList>
            <consortium name="The Broad Institute Genome Sequencing Platform"/>
            <person name="Birren B."/>
            <person name="Lander E."/>
            <person name="Galagan J."/>
            <person name="Nusbaum C."/>
            <person name="Devon K."/>
            <person name="Cuomo C."/>
            <person name="Jaffe D."/>
            <person name="Butler J."/>
            <person name="Alvarez P."/>
            <person name="Gnerre S."/>
            <person name="Grabherr M."/>
            <person name="Mauceli E."/>
            <person name="Brockman W."/>
            <person name="Young S."/>
            <person name="LaButti K."/>
            <person name="Sykes S."/>
            <person name="DeCaprio D."/>
            <person name="Crawford M."/>
            <person name="Koehrsen M."/>
            <person name="Engels R."/>
            <person name="Montgomery P."/>
            <person name="Pearson M."/>
            <person name="Howarth C."/>
            <person name="Larson L."/>
            <person name="White J."/>
            <person name="Zeng Q."/>
            <person name="Kodira C."/>
            <person name="Yandava C."/>
            <person name="Alvarado L."/>
            <person name="O'Leary S."/>
            <person name="Szabo L."/>
            <person name="Dean R."/>
            <person name="Schein J."/>
        </authorList>
    </citation>
    <scope>NUCLEOTIDE SEQUENCE</scope>
    <source>
        <strain>CRL 75-36-700-3</strain>
    </source>
</reference>
<dbReference type="Proteomes" id="UP000008783">
    <property type="component" value="Unassembled WGS sequence"/>
</dbReference>
<protein>
    <submittedName>
        <fullName evidence="1">Uncharacterized protein</fullName>
    </submittedName>
</protein>
<accession>E3K652</accession>
<dbReference type="RefSeq" id="XP_003324042.1">
    <property type="nucleotide sequence ID" value="XM_003323994.1"/>
</dbReference>
<dbReference type="InParanoid" id="E3K652"/>
<organism evidence="1 2">
    <name type="scientific">Puccinia graminis f. sp. tritici (strain CRL 75-36-700-3 / race SCCL)</name>
    <name type="common">Black stem rust fungus</name>
    <dbReference type="NCBI Taxonomy" id="418459"/>
    <lineage>
        <taxon>Eukaryota</taxon>
        <taxon>Fungi</taxon>
        <taxon>Dikarya</taxon>
        <taxon>Basidiomycota</taxon>
        <taxon>Pucciniomycotina</taxon>
        <taxon>Pucciniomycetes</taxon>
        <taxon>Pucciniales</taxon>
        <taxon>Pucciniaceae</taxon>
        <taxon>Puccinia</taxon>
    </lineage>
</organism>
<gene>
    <name evidence="1" type="ORF">PGTG_05944</name>
</gene>
<sequence>MARLCSDANVVNGDDNAGLRLGRRVDYSLLRGREGGGGGGPGWLGFGETATRESWAVGRAVDEVQDTLGIPVTGWLIKAMHVAEMLGVELVEGGVLAATTDSSPPSPSGFVPFSSG</sequence>
<dbReference type="GeneID" id="10531458"/>
<evidence type="ECO:0000313" key="1">
    <source>
        <dbReference type="EMBL" id="EFP79623.1"/>
    </source>
</evidence>
<evidence type="ECO:0000313" key="2">
    <source>
        <dbReference type="Proteomes" id="UP000008783"/>
    </source>
</evidence>
<reference evidence="2" key="2">
    <citation type="journal article" date="2011" name="Proc. Natl. Acad. Sci. U.S.A.">
        <title>Obligate biotrophy features unraveled by the genomic analysis of rust fungi.</title>
        <authorList>
            <person name="Duplessis S."/>
            <person name="Cuomo C.A."/>
            <person name="Lin Y.-C."/>
            <person name="Aerts A."/>
            <person name="Tisserant E."/>
            <person name="Veneault-Fourrey C."/>
            <person name="Joly D.L."/>
            <person name="Hacquard S."/>
            <person name="Amselem J."/>
            <person name="Cantarel B.L."/>
            <person name="Chiu R."/>
            <person name="Coutinho P.M."/>
            <person name="Feau N."/>
            <person name="Field M."/>
            <person name="Frey P."/>
            <person name="Gelhaye E."/>
            <person name="Goldberg J."/>
            <person name="Grabherr M.G."/>
            <person name="Kodira C.D."/>
            <person name="Kohler A."/>
            <person name="Kuees U."/>
            <person name="Lindquist E.A."/>
            <person name="Lucas S.M."/>
            <person name="Mago R."/>
            <person name="Mauceli E."/>
            <person name="Morin E."/>
            <person name="Murat C."/>
            <person name="Pangilinan J.L."/>
            <person name="Park R."/>
            <person name="Pearson M."/>
            <person name="Quesneville H."/>
            <person name="Rouhier N."/>
            <person name="Sakthikumar S."/>
            <person name="Salamov A.A."/>
            <person name="Schmutz J."/>
            <person name="Selles B."/>
            <person name="Shapiro H."/>
            <person name="Tanguay P."/>
            <person name="Tuskan G.A."/>
            <person name="Henrissat B."/>
            <person name="Van de Peer Y."/>
            <person name="Rouze P."/>
            <person name="Ellis J.G."/>
            <person name="Dodds P.N."/>
            <person name="Schein J.E."/>
            <person name="Zhong S."/>
            <person name="Hamelin R.C."/>
            <person name="Grigoriev I.V."/>
            <person name="Szabo L.J."/>
            <person name="Martin F."/>
        </authorList>
    </citation>
    <scope>NUCLEOTIDE SEQUENCE [LARGE SCALE GENOMIC DNA]</scope>
    <source>
        <strain evidence="2">CRL 75-36-700-3 / race SCCL</strain>
    </source>
</reference>
<name>E3K652_PUCGT</name>
<dbReference type="VEuPathDB" id="FungiDB:PGTG_05944"/>
<keyword evidence="2" id="KW-1185">Reference proteome</keyword>
<dbReference type="KEGG" id="pgr:PGTG_05944"/>
<dbReference type="AlphaFoldDB" id="E3K652"/>
<dbReference type="HOGENOM" id="CLU_2098027_0_0_1"/>
<dbReference type="EMBL" id="DS178273">
    <property type="protein sequence ID" value="EFP79623.1"/>
    <property type="molecule type" value="Genomic_DNA"/>
</dbReference>